<dbReference type="Proteomes" id="UP000007484">
    <property type="component" value="Chromosome"/>
</dbReference>
<keyword evidence="3 5" id="KW-0067">ATP-binding</keyword>
<dbReference type="PROSITE" id="PS50893">
    <property type="entry name" value="ABC_TRANSPORTER_2"/>
    <property type="match status" value="1"/>
</dbReference>
<dbReference type="HOGENOM" id="CLU_000604_1_11_14"/>
<evidence type="ECO:0000256" key="2">
    <source>
        <dbReference type="ARBA" id="ARBA00022741"/>
    </source>
</evidence>
<dbReference type="InterPro" id="IPR027417">
    <property type="entry name" value="P-loop_NTPase"/>
</dbReference>
<reference evidence="5 6" key="1">
    <citation type="journal article" date="2011" name="J. Bacteriol.">
        <title>Complete genome sequences of two hemotropic Mycoplasmas, Mycoplasma haemofelis strain Ohio2 and Mycoplasma suis strain Illinois.</title>
        <authorList>
            <person name="Messick J.B."/>
            <person name="Santos A.P."/>
            <person name="Guimaraes A.M."/>
        </authorList>
    </citation>
    <scope>NUCLEOTIDE SEQUENCE [LARGE SCALE GENOMIC DNA]</scope>
    <source>
        <strain evidence="5 6">Illinois</strain>
    </source>
</reference>
<protein>
    <submittedName>
        <fullName evidence="5">Iron(III) dicitrate ABC transporter, ATP-binding protein</fullName>
    </submittedName>
</protein>
<evidence type="ECO:0000259" key="4">
    <source>
        <dbReference type="PROSITE" id="PS50893"/>
    </source>
</evidence>
<dbReference type="STRING" id="768700.MSU_0378"/>
<evidence type="ECO:0000313" key="6">
    <source>
        <dbReference type="Proteomes" id="UP000007484"/>
    </source>
</evidence>
<dbReference type="EMBL" id="CP002525">
    <property type="protein sequence ID" value="ADX97916.1"/>
    <property type="molecule type" value="Genomic_DNA"/>
</dbReference>
<dbReference type="GO" id="GO:0016887">
    <property type="term" value="F:ATP hydrolysis activity"/>
    <property type="evidence" value="ECO:0007669"/>
    <property type="project" value="InterPro"/>
</dbReference>
<dbReference type="PANTHER" id="PTHR42734">
    <property type="entry name" value="METAL TRANSPORT SYSTEM ATP-BINDING PROTEIN TM_0124-RELATED"/>
    <property type="match status" value="1"/>
</dbReference>
<dbReference type="InterPro" id="IPR003593">
    <property type="entry name" value="AAA+_ATPase"/>
</dbReference>
<evidence type="ECO:0000313" key="5">
    <source>
        <dbReference type="EMBL" id="ADX97916.1"/>
    </source>
</evidence>
<name>F0QQZ6_MYCSL</name>
<dbReference type="SMART" id="SM00382">
    <property type="entry name" value="AAA"/>
    <property type="match status" value="1"/>
</dbReference>
<proteinExistence type="predicted"/>
<dbReference type="KEGG" id="mss:MSU_0378"/>
<evidence type="ECO:0000256" key="3">
    <source>
        <dbReference type="ARBA" id="ARBA00022840"/>
    </source>
</evidence>
<dbReference type="Pfam" id="PF00005">
    <property type="entry name" value="ABC_tran"/>
    <property type="match status" value="1"/>
</dbReference>
<keyword evidence="1" id="KW-0813">Transport</keyword>
<dbReference type="SUPFAM" id="SSF52540">
    <property type="entry name" value="P-loop containing nucleoside triphosphate hydrolases"/>
    <property type="match status" value="1"/>
</dbReference>
<dbReference type="AlphaFoldDB" id="F0QQZ6"/>
<feature type="domain" description="ABC transporter" evidence="4">
    <location>
        <begin position="1"/>
        <end position="222"/>
    </location>
</feature>
<dbReference type="InterPro" id="IPR017871">
    <property type="entry name" value="ABC_transporter-like_CS"/>
</dbReference>
<sequence length="239" mass="27201">MLKNISCNLEKNEFYSIIGPNGAGKTTFLKHLGGILKPTSGKLYVGDKELKNISSKTFWEKTAYIPQELNIQGDTPVYDFLLYSRYSSISRIDRVSNEDHVRTLEVIKLAGIEHLRWNRMGELSGGQRQKVILASILMKDVELILMDEPTTFLDVHNRNFFISFLKRLHLSGKTIIANLHNFTEISNLSTKIIALKDGEIFKMGDKSEILQADVLNELYDLELPSDNWQSLLSVTSSNY</sequence>
<gene>
    <name evidence="5" type="ordered locus">MSU_0378</name>
</gene>
<dbReference type="PROSITE" id="PS00211">
    <property type="entry name" value="ABC_TRANSPORTER_1"/>
    <property type="match status" value="1"/>
</dbReference>
<dbReference type="InterPro" id="IPR050153">
    <property type="entry name" value="Metal_Ion_Import_ABC"/>
</dbReference>
<dbReference type="GO" id="GO:0005524">
    <property type="term" value="F:ATP binding"/>
    <property type="evidence" value="ECO:0007669"/>
    <property type="project" value="UniProtKB-KW"/>
</dbReference>
<organism evidence="5 6">
    <name type="scientific">Mycoplasma suis (strain Illinois)</name>
    <dbReference type="NCBI Taxonomy" id="768700"/>
    <lineage>
        <taxon>Bacteria</taxon>
        <taxon>Bacillati</taxon>
        <taxon>Mycoplasmatota</taxon>
        <taxon>Mollicutes</taxon>
        <taxon>Mycoplasmataceae</taxon>
        <taxon>Mycoplasma</taxon>
    </lineage>
</organism>
<keyword evidence="2" id="KW-0547">Nucleotide-binding</keyword>
<evidence type="ECO:0000256" key="1">
    <source>
        <dbReference type="ARBA" id="ARBA00022448"/>
    </source>
</evidence>
<keyword evidence="6" id="KW-1185">Reference proteome</keyword>
<dbReference type="InterPro" id="IPR003439">
    <property type="entry name" value="ABC_transporter-like_ATP-bd"/>
</dbReference>
<dbReference type="Gene3D" id="3.40.50.300">
    <property type="entry name" value="P-loop containing nucleotide triphosphate hydrolases"/>
    <property type="match status" value="1"/>
</dbReference>
<accession>F0QQZ6</accession>